<dbReference type="OrthoDB" id="8290121at2"/>
<dbReference type="Proteomes" id="UP000268230">
    <property type="component" value="Chromosome"/>
</dbReference>
<evidence type="ECO:0000313" key="1">
    <source>
        <dbReference type="EMBL" id="AZL70104.1"/>
    </source>
</evidence>
<evidence type="ECO:0000313" key="2">
    <source>
        <dbReference type="Proteomes" id="UP000268230"/>
    </source>
</evidence>
<dbReference type="KEGG" id="pory:EJA05_21320"/>
<dbReference type="EMBL" id="CP034338">
    <property type="protein sequence ID" value="AZL70104.1"/>
    <property type="molecule type" value="Genomic_DNA"/>
</dbReference>
<dbReference type="AlphaFoldDB" id="A0A3Q8U398"/>
<proteinExistence type="predicted"/>
<name>A0A3Q8U398_9PSED</name>
<sequence>MKLYHFTSAALAKAVLSDNLSKGHLDLHTGDILQGVVWFTTLPFPEGTGVPMETRKLSEREVAKATKVEGELRNDMTGDKSKIRLSVEASSLTPFNLVNEEVSGLISFVEWCELIGAPKEWVRYIGLSALHDLDALSDEELSKLLGDKNSSEEDSWYIHFGPIESRNISAVDFKADSDYIPYDFDLHGREAMSDLGIECIDNEAHQRLLEIVKPAHQHEVVHAAVICRDPSEIKLVFVRGLGNTCFFNIESKKAVAMLKDDPDYPLGEVAAWVEENNHEIMRCWNNAVENYYRFYPDKRVAVH</sequence>
<gene>
    <name evidence="1" type="ORF">EJA05_21320</name>
</gene>
<reference evidence="1 2" key="1">
    <citation type="submission" date="2018-12" db="EMBL/GenBank/DDBJ databases">
        <authorList>
            <person name="Li S."/>
            <person name="Yang R."/>
            <person name="Chen G."/>
            <person name="Zou L."/>
            <person name="Zhang C."/>
            <person name="Chen Y."/>
            <person name="Liu Z."/>
            <person name="Li Y."/>
            <person name="Yan Y."/>
            <person name="Huang M."/>
            <person name="Chen T."/>
        </authorList>
    </citation>
    <scope>NUCLEOTIDE SEQUENCE [LARGE SCALE GENOMIC DNA]</scope>
    <source>
        <strain evidence="1 2">1257</strain>
    </source>
</reference>
<organism evidence="1 2">
    <name type="scientific">Pseudomonas entomophila</name>
    <dbReference type="NCBI Taxonomy" id="312306"/>
    <lineage>
        <taxon>Bacteria</taxon>
        <taxon>Pseudomonadati</taxon>
        <taxon>Pseudomonadota</taxon>
        <taxon>Gammaproteobacteria</taxon>
        <taxon>Pseudomonadales</taxon>
        <taxon>Pseudomonadaceae</taxon>
        <taxon>Pseudomonas</taxon>
    </lineage>
</organism>
<protein>
    <submittedName>
        <fullName evidence="1">Uncharacterized protein</fullName>
    </submittedName>
</protein>
<accession>A0A3Q8U398</accession>